<evidence type="ECO:0000313" key="3">
    <source>
        <dbReference type="Proteomes" id="UP001221898"/>
    </source>
</evidence>
<comment type="caution">
    <text evidence="2">The sequence shown here is derived from an EMBL/GenBank/DDBJ whole genome shotgun (WGS) entry which is preliminary data.</text>
</comment>
<reference evidence="2" key="1">
    <citation type="journal article" date="2023" name="Science">
        <title>Genome structures resolve the early diversification of teleost fishes.</title>
        <authorList>
            <person name="Parey E."/>
            <person name="Louis A."/>
            <person name="Montfort J."/>
            <person name="Bouchez O."/>
            <person name="Roques C."/>
            <person name="Iampietro C."/>
            <person name="Lluch J."/>
            <person name="Castinel A."/>
            <person name="Donnadieu C."/>
            <person name="Desvignes T."/>
            <person name="Floi Bucao C."/>
            <person name="Jouanno E."/>
            <person name="Wen M."/>
            <person name="Mejri S."/>
            <person name="Dirks R."/>
            <person name="Jansen H."/>
            <person name="Henkel C."/>
            <person name="Chen W.J."/>
            <person name="Zahm M."/>
            <person name="Cabau C."/>
            <person name="Klopp C."/>
            <person name="Thompson A.W."/>
            <person name="Robinson-Rechavi M."/>
            <person name="Braasch I."/>
            <person name="Lecointre G."/>
            <person name="Bobe J."/>
            <person name="Postlethwait J.H."/>
            <person name="Berthelot C."/>
            <person name="Roest Crollius H."/>
            <person name="Guiguen Y."/>
        </authorList>
    </citation>
    <scope>NUCLEOTIDE SEQUENCE</scope>
    <source>
        <strain evidence="2">NC1722</strain>
    </source>
</reference>
<sequence>MGSSPRGVWQSVPPARPPACPRFGRESRTAPGVMSRLLPLSRRLTREERPGVCTAKPAADTLRSLCGVKGHGPANFFAITAASCGQRPLFSSGMGIE</sequence>
<dbReference type="EMBL" id="JAINUG010000085">
    <property type="protein sequence ID" value="KAJ8399164.1"/>
    <property type="molecule type" value="Genomic_DNA"/>
</dbReference>
<organism evidence="2 3">
    <name type="scientific">Aldrovandia affinis</name>
    <dbReference type="NCBI Taxonomy" id="143900"/>
    <lineage>
        <taxon>Eukaryota</taxon>
        <taxon>Metazoa</taxon>
        <taxon>Chordata</taxon>
        <taxon>Craniata</taxon>
        <taxon>Vertebrata</taxon>
        <taxon>Euteleostomi</taxon>
        <taxon>Actinopterygii</taxon>
        <taxon>Neopterygii</taxon>
        <taxon>Teleostei</taxon>
        <taxon>Notacanthiformes</taxon>
        <taxon>Halosauridae</taxon>
        <taxon>Aldrovandia</taxon>
    </lineage>
</organism>
<keyword evidence="3" id="KW-1185">Reference proteome</keyword>
<dbReference type="AlphaFoldDB" id="A0AAD7WKB1"/>
<gene>
    <name evidence="2" type="ORF">AAFF_G00415430</name>
</gene>
<evidence type="ECO:0000313" key="2">
    <source>
        <dbReference type="EMBL" id="KAJ8399164.1"/>
    </source>
</evidence>
<evidence type="ECO:0000256" key="1">
    <source>
        <dbReference type="SAM" id="MobiDB-lite"/>
    </source>
</evidence>
<accession>A0AAD7WKB1</accession>
<name>A0AAD7WKB1_9TELE</name>
<dbReference type="Proteomes" id="UP001221898">
    <property type="component" value="Unassembled WGS sequence"/>
</dbReference>
<feature type="region of interest" description="Disordered" evidence="1">
    <location>
        <begin position="1"/>
        <end position="27"/>
    </location>
</feature>
<proteinExistence type="predicted"/>
<protein>
    <submittedName>
        <fullName evidence="2">Uncharacterized protein</fullName>
    </submittedName>
</protein>